<dbReference type="Gene3D" id="2.60.120.10">
    <property type="entry name" value="Jelly Rolls"/>
    <property type="match status" value="1"/>
</dbReference>
<gene>
    <name evidence="1" type="ORF">KR50_30500</name>
</gene>
<sequence length="121" mass="13797">MKFFSFTKETGKRIEAFQSDFVLSQILKTSSPSMIGCMHLEENGVIGYHQAVMPQLLLIVNGEGEVRCKDEKYSFVTAGDAVFWEKDEWHETRTENGLMAIVIESEKLSPAHFMKDSFPRS</sequence>
<proteinExistence type="predicted"/>
<evidence type="ECO:0000313" key="2">
    <source>
        <dbReference type="Proteomes" id="UP000031972"/>
    </source>
</evidence>
<dbReference type="RefSeq" id="WP_041060189.1">
    <property type="nucleotide sequence ID" value="NZ_JXRR01000017.1"/>
</dbReference>
<dbReference type="OrthoDB" id="3782397at2"/>
<evidence type="ECO:0000313" key="1">
    <source>
        <dbReference type="EMBL" id="KIL46375.1"/>
    </source>
</evidence>
<protein>
    <submittedName>
        <fullName evidence="1">Cupin</fullName>
    </submittedName>
</protein>
<dbReference type="InterPro" id="IPR014710">
    <property type="entry name" value="RmlC-like_jellyroll"/>
</dbReference>
<dbReference type="InterPro" id="IPR011051">
    <property type="entry name" value="RmlC_Cupin_sf"/>
</dbReference>
<name>A0A0C2R816_9BACL</name>
<dbReference type="AlphaFoldDB" id="A0A0C2R816"/>
<dbReference type="PATRIC" id="fig|220754.4.peg.3063"/>
<dbReference type="Proteomes" id="UP000031972">
    <property type="component" value="Unassembled WGS sequence"/>
</dbReference>
<reference evidence="1 2" key="1">
    <citation type="submission" date="2015-01" db="EMBL/GenBank/DDBJ databases">
        <title>Jeotgalibacillus campisalis genome sequencing.</title>
        <authorList>
            <person name="Goh K.M."/>
            <person name="Chan K.-G."/>
            <person name="Yaakop A.S."/>
            <person name="Ee R."/>
            <person name="Gan H.M."/>
            <person name="Chan C.S."/>
        </authorList>
    </citation>
    <scope>NUCLEOTIDE SEQUENCE [LARGE SCALE GENOMIC DNA]</scope>
    <source>
        <strain evidence="1 2">SF-57</strain>
    </source>
</reference>
<dbReference type="EMBL" id="JXRR01000017">
    <property type="protein sequence ID" value="KIL46375.1"/>
    <property type="molecule type" value="Genomic_DNA"/>
</dbReference>
<comment type="caution">
    <text evidence="1">The sequence shown here is derived from an EMBL/GenBank/DDBJ whole genome shotgun (WGS) entry which is preliminary data.</text>
</comment>
<dbReference type="SUPFAM" id="SSF51182">
    <property type="entry name" value="RmlC-like cupins"/>
    <property type="match status" value="1"/>
</dbReference>
<organism evidence="1 2">
    <name type="scientific">Jeotgalibacillus campisalis</name>
    <dbReference type="NCBI Taxonomy" id="220754"/>
    <lineage>
        <taxon>Bacteria</taxon>
        <taxon>Bacillati</taxon>
        <taxon>Bacillota</taxon>
        <taxon>Bacilli</taxon>
        <taxon>Bacillales</taxon>
        <taxon>Caryophanaceae</taxon>
        <taxon>Jeotgalibacillus</taxon>
    </lineage>
</organism>
<keyword evidence="2" id="KW-1185">Reference proteome</keyword>
<accession>A0A0C2R816</accession>